<dbReference type="Proteomes" id="UP000886653">
    <property type="component" value="Unassembled WGS sequence"/>
</dbReference>
<accession>A0A9P6N6J6</accession>
<sequence length="54" mass="5830">MSKQLHALIDPRLHDTAATTLSPASSTLFTPARVLEPIISAAQTRLKMVGSTQR</sequence>
<protein>
    <submittedName>
        <fullName evidence="1">Uncharacterized protein</fullName>
    </submittedName>
</protein>
<gene>
    <name evidence="1" type="ORF">CROQUDRAFT_665120</name>
</gene>
<reference evidence="1" key="1">
    <citation type="submission" date="2013-11" db="EMBL/GenBank/DDBJ databases">
        <title>Genome sequence of the fusiform rust pathogen reveals effectors for host alternation and coevolution with pine.</title>
        <authorList>
            <consortium name="DOE Joint Genome Institute"/>
            <person name="Smith K."/>
            <person name="Pendleton A."/>
            <person name="Kubisiak T."/>
            <person name="Anderson C."/>
            <person name="Salamov A."/>
            <person name="Aerts A."/>
            <person name="Riley R."/>
            <person name="Clum A."/>
            <person name="Lindquist E."/>
            <person name="Ence D."/>
            <person name="Campbell M."/>
            <person name="Kronenberg Z."/>
            <person name="Feau N."/>
            <person name="Dhillon B."/>
            <person name="Hamelin R."/>
            <person name="Burleigh J."/>
            <person name="Smith J."/>
            <person name="Yandell M."/>
            <person name="Nelson C."/>
            <person name="Grigoriev I."/>
            <person name="Davis J."/>
        </authorList>
    </citation>
    <scope>NUCLEOTIDE SEQUENCE</scope>
    <source>
        <strain evidence="1">G11</strain>
    </source>
</reference>
<evidence type="ECO:0000313" key="1">
    <source>
        <dbReference type="EMBL" id="KAG0140474.1"/>
    </source>
</evidence>
<dbReference type="EMBL" id="MU167441">
    <property type="protein sequence ID" value="KAG0140474.1"/>
    <property type="molecule type" value="Genomic_DNA"/>
</dbReference>
<organism evidence="1 2">
    <name type="scientific">Cronartium quercuum f. sp. fusiforme G11</name>
    <dbReference type="NCBI Taxonomy" id="708437"/>
    <lineage>
        <taxon>Eukaryota</taxon>
        <taxon>Fungi</taxon>
        <taxon>Dikarya</taxon>
        <taxon>Basidiomycota</taxon>
        <taxon>Pucciniomycotina</taxon>
        <taxon>Pucciniomycetes</taxon>
        <taxon>Pucciniales</taxon>
        <taxon>Coleosporiaceae</taxon>
        <taxon>Cronartium</taxon>
    </lineage>
</organism>
<name>A0A9P6N6J6_9BASI</name>
<dbReference type="AlphaFoldDB" id="A0A9P6N6J6"/>
<comment type="caution">
    <text evidence="1">The sequence shown here is derived from an EMBL/GenBank/DDBJ whole genome shotgun (WGS) entry which is preliminary data.</text>
</comment>
<keyword evidence="2" id="KW-1185">Reference proteome</keyword>
<proteinExistence type="predicted"/>
<evidence type="ECO:0000313" key="2">
    <source>
        <dbReference type="Proteomes" id="UP000886653"/>
    </source>
</evidence>
<feature type="non-terminal residue" evidence="1">
    <location>
        <position position="54"/>
    </location>
</feature>